<protein>
    <submittedName>
        <fullName evidence="6">NlpC/P60 family protein</fullName>
    </submittedName>
</protein>
<evidence type="ECO:0000256" key="2">
    <source>
        <dbReference type="ARBA" id="ARBA00022670"/>
    </source>
</evidence>
<keyword evidence="2" id="KW-0645">Protease</keyword>
<accession>A0ABW4S933</accession>
<evidence type="ECO:0000256" key="3">
    <source>
        <dbReference type="ARBA" id="ARBA00022801"/>
    </source>
</evidence>
<dbReference type="InterPro" id="IPR041382">
    <property type="entry name" value="SH3_16"/>
</dbReference>
<reference evidence="7" key="1">
    <citation type="journal article" date="2019" name="Int. J. Syst. Evol. Microbiol.">
        <title>The Global Catalogue of Microorganisms (GCM) 10K type strain sequencing project: providing services to taxonomists for standard genome sequencing and annotation.</title>
        <authorList>
            <consortium name="The Broad Institute Genomics Platform"/>
            <consortium name="The Broad Institute Genome Sequencing Center for Infectious Disease"/>
            <person name="Wu L."/>
            <person name="Ma J."/>
        </authorList>
    </citation>
    <scope>NUCLEOTIDE SEQUENCE [LARGE SCALE GENOMIC DNA]</scope>
    <source>
        <strain evidence="7">CGMCC 4.7242</strain>
    </source>
</reference>
<dbReference type="Pfam" id="PF00877">
    <property type="entry name" value="NLPC_P60"/>
    <property type="match status" value="1"/>
</dbReference>
<evidence type="ECO:0000256" key="1">
    <source>
        <dbReference type="ARBA" id="ARBA00007074"/>
    </source>
</evidence>
<dbReference type="Gene3D" id="3.90.1720.10">
    <property type="entry name" value="endopeptidase domain like (from Nostoc punctiforme)"/>
    <property type="match status" value="1"/>
</dbReference>
<evidence type="ECO:0000256" key="4">
    <source>
        <dbReference type="ARBA" id="ARBA00022807"/>
    </source>
</evidence>
<dbReference type="PROSITE" id="PS51935">
    <property type="entry name" value="NLPC_P60"/>
    <property type="match status" value="1"/>
</dbReference>
<name>A0ABW4S933_9RHOB</name>
<dbReference type="InterPro" id="IPR000064">
    <property type="entry name" value="NLP_P60_dom"/>
</dbReference>
<comment type="similarity">
    <text evidence="1">Belongs to the peptidase C40 family.</text>
</comment>
<dbReference type="EMBL" id="JBHUGH010000032">
    <property type="protein sequence ID" value="MFD1914042.1"/>
    <property type="molecule type" value="Genomic_DNA"/>
</dbReference>
<dbReference type="Pfam" id="PF18348">
    <property type="entry name" value="SH3_16"/>
    <property type="match status" value="1"/>
</dbReference>
<gene>
    <name evidence="6" type="ORF">ACFSGJ_17710</name>
</gene>
<keyword evidence="3" id="KW-0378">Hydrolase</keyword>
<dbReference type="PANTHER" id="PTHR47359:SF3">
    <property type="entry name" value="NLP_P60 DOMAIN-CONTAINING PROTEIN-RELATED"/>
    <property type="match status" value="1"/>
</dbReference>
<dbReference type="RefSeq" id="WP_390264917.1">
    <property type="nucleotide sequence ID" value="NZ_JBHUGH010000032.1"/>
</dbReference>
<dbReference type="SUPFAM" id="SSF54001">
    <property type="entry name" value="Cysteine proteinases"/>
    <property type="match status" value="1"/>
</dbReference>
<feature type="domain" description="NlpC/P60" evidence="5">
    <location>
        <begin position="140"/>
        <end position="264"/>
    </location>
</feature>
<organism evidence="6 7">
    <name type="scientific">Halodurantibacterium flavum</name>
    <dbReference type="NCBI Taxonomy" id="1382802"/>
    <lineage>
        <taxon>Bacteria</taxon>
        <taxon>Pseudomonadati</taxon>
        <taxon>Pseudomonadota</taxon>
        <taxon>Alphaproteobacteria</taxon>
        <taxon>Rhodobacterales</taxon>
        <taxon>Paracoccaceae</taxon>
        <taxon>Halodurantibacterium</taxon>
    </lineage>
</organism>
<evidence type="ECO:0000313" key="6">
    <source>
        <dbReference type="EMBL" id="MFD1914042.1"/>
    </source>
</evidence>
<evidence type="ECO:0000259" key="5">
    <source>
        <dbReference type="PROSITE" id="PS51935"/>
    </source>
</evidence>
<proteinExistence type="inferred from homology"/>
<dbReference type="PANTHER" id="PTHR47359">
    <property type="entry name" value="PEPTIDOGLYCAN DL-ENDOPEPTIDASE CWLO"/>
    <property type="match status" value="1"/>
</dbReference>
<dbReference type="InterPro" id="IPR051794">
    <property type="entry name" value="PG_Endopeptidase_C40"/>
</dbReference>
<keyword evidence="7" id="KW-1185">Reference proteome</keyword>
<keyword evidence="4" id="KW-0788">Thiol protease</keyword>
<sequence>MAHSSLRGKIDAPVYADGIWHRITQPVTDLLARPGGPRDRQALYGERALILDRRDGMAFGQLDRDGYCGWIAETALGADVAATHWVAAPATHAYPGPDIKLIERLPLSFGSRVRVAAEHPTFLETEDGLFIPRRHLREVGEILSDPVAVAEMFLGTPYLWGGNSRSGIDCSGLVQAAHLACGIPCPGDSDLQESALGRKLDLATPPRRGDILFWKGHVALVADEARIIHANGHAMATCHEGLAEALARITAAEGTVLRTIRRLAD</sequence>
<dbReference type="InterPro" id="IPR038765">
    <property type="entry name" value="Papain-like_cys_pep_sf"/>
</dbReference>
<comment type="caution">
    <text evidence="6">The sequence shown here is derived from an EMBL/GenBank/DDBJ whole genome shotgun (WGS) entry which is preliminary data.</text>
</comment>
<evidence type="ECO:0000313" key="7">
    <source>
        <dbReference type="Proteomes" id="UP001597353"/>
    </source>
</evidence>
<dbReference type="Proteomes" id="UP001597353">
    <property type="component" value="Unassembled WGS sequence"/>
</dbReference>